<feature type="non-terminal residue" evidence="5">
    <location>
        <position position="1"/>
    </location>
</feature>
<accession>A0AAV5W8U3</accession>
<name>A0AAV5W8U3_9BILA</name>
<gene>
    <name evidence="5" type="ORF">PFISCL1PPCAC_17784</name>
</gene>
<evidence type="ECO:0000256" key="2">
    <source>
        <dbReference type="ARBA" id="ARBA00022771"/>
    </source>
</evidence>
<protein>
    <recommendedName>
        <fullName evidence="4">Zinc finger RING-type eukaryotic domain-containing protein</fullName>
    </recommendedName>
</protein>
<dbReference type="AlphaFoldDB" id="A0AAV5W8U3"/>
<reference evidence="5" key="1">
    <citation type="submission" date="2023-10" db="EMBL/GenBank/DDBJ databases">
        <title>Genome assembly of Pristionchus species.</title>
        <authorList>
            <person name="Yoshida K."/>
            <person name="Sommer R.J."/>
        </authorList>
    </citation>
    <scope>NUCLEOTIDE SEQUENCE</scope>
    <source>
        <strain evidence="5">RS5133</strain>
    </source>
</reference>
<evidence type="ECO:0000259" key="4">
    <source>
        <dbReference type="Pfam" id="PF13445"/>
    </source>
</evidence>
<organism evidence="5 6">
    <name type="scientific">Pristionchus fissidentatus</name>
    <dbReference type="NCBI Taxonomy" id="1538716"/>
    <lineage>
        <taxon>Eukaryota</taxon>
        <taxon>Metazoa</taxon>
        <taxon>Ecdysozoa</taxon>
        <taxon>Nematoda</taxon>
        <taxon>Chromadorea</taxon>
        <taxon>Rhabditida</taxon>
        <taxon>Rhabditina</taxon>
        <taxon>Diplogasteromorpha</taxon>
        <taxon>Diplogasteroidea</taxon>
        <taxon>Neodiplogasteridae</taxon>
        <taxon>Pristionchus</taxon>
    </lineage>
</organism>
<dbReference type="GO" id="GO:0008270">
    <property type="term" value="F:zinc ion binding"/>
    <property type="evidence" value="ECO:0007669"/>
    <property type="project" value="UniProtKB-KW"/>
</dbReference>
<dbReference type="EMBL" id="BTSY01000005">
    <property type="protein sequence ID" value="GMT26487.1"/>
    <property type="molecule type" value="Genomic_DNA"/>
</dbReference>
<evidence type="ECO:0000256" key="1">
    <source>
        <dbReference type="ARBA" id="ARBA00022723"/>
    </source>
</evidence>
<dbReference type="Proteomes" id="UP001432322">
    <property type="component" value="Unassembled WGS sequence"/>
</dbReference>
<comment type="caution">
    <text evidence="5">The sequence shown here is derived from an EMBL/GenBank/DDBJ whole genome shotgun (WGS) entry which is preliminary data.</text>
</comment>
<proteinExistence type="predicted"/>
<keyword evidence="2" id="KW-0863">Zinc-finger</keyword>
<keyword evidence="1" id="KW-0479">Metal-binding</keyword>
<evidence type="ECO:0000313" key="5">
    <source>
        <dbReference type="EMBL" id="GMT26487.1"/>
    </source>
</evidence>
<feature type="non-terminal residue" evidence="5">
    <location>
        <position position="60"/>
    </location>
</feature>
<keyword evidence="6" id="KW-1185">Reference proteome</keyword>
<evidence type="ECO:0000313" key="6">
    <source>
        <dbReference type="Proteomes" id="UP001432322"/>
    </source>
</evidence>
<dbReference type="Pfam" id="PF13445">
    <property type="entry name" value="zf-RING_UBOX"/>
    <property type="match status" value="1"/>
</dbReference>
<feature type="domain" description="Zinc finger RING-type eukaryotic" evidence="4">
    <location>
        <begin position="18"/>
        <end position="33"/>
    </location>
</feature>
<keyword evidence="3" id="KW-0862">Zinc</keyword>
<dbReference type="InterPro" id="IPR027370">
    <property type="entry name" value="Znf-RING_euk"/>
</dbReference>
<evidence type="ECO:0000256" key="3">
    <source>
        <dbReference type="ARBA" id="ARBA00022833"/>
    </source>
</evidence>
<sequence length="60" mass="6799">PSMARAPTNIYPTMSSLRSPCGHVICEHCIKFLADNGYTDRRMTDQLDRITALKMETVKL</sequence>